<dbReference type="AlphaFoldDB" id="A0AB34K3N2"/>
<keyword evidence="2" id="KW-0802">TPR repeat</keyword>
<protein>
    <recommendedName>
        <fullName evidence="7">Peptidylprolyl isomerase</fullName>
    </recommendedName>
</protein>
<keyword evidence="4" id="KW-0472">Membrane</keyword>
<sequence length="367" mass="37552">MALRGGDEQEEPSAHVSQSPSPPLEGEESTHDVPATDPPPALPVGKAEGLDATRLSPSSVDVGAAYSPSPGPLESVLHHEVLAQVRKLRQEAAAAGKAGRWAEACALYERGCALLESGADEAAEARPASAEAELQSLRLNAALCQLKLEQWAEAIASCSLILQRNPKCGTALYRRGQALEASGQLDAAAWDLGQACKVLPGNKQVRQALERVKEQQRSRPALVRRPSGGAGAAGPAGGADFSQLLSGMMGGAGGGMGGAGGGLDALASLFGDQGMGAAGGAGGGAAGGLLGMLSGGTGEAGLEGLLKSPLLRQQAGSAGGRVLTMVSTALLLRRRLKQLWKLFEPIMPLVFVTLLLYLASTVWRSFI</sequence>
<dbReference type="InterPro" id="IPR039663">
    <property type="entry name" value="AIP/AIPL1/TTC9"/>
</dbReference>
<evidence type="ECO:0000256" key="2">
    <source>
        <dbReference type="ARBA" id="ARBA00022803"/>
    </source>
</evidence>
<evidence type="ECO:0000256" key="4">
    <source>
        <dbReference type="SAM" id="Phobius"/>
    </source>
</evidence>
<name>A0AB34K3N2_PRYPA</name>
<keyword evidence="6" id="KW-1185">Reference proteome</keyword>
<evidence type="ECO:0000256" key="1">
    <source>
        <dbReference type="ARBA" id="ARBA00022737"/>
    </source>
</evidence>
<dbReference type="Gene3D" id="1.25.40.10">
    <property type="entry name" value="Tetratricopeptide repeat domain"/>
    <property type="match status" value="1"/>
</dbReference>
<comment type="caution">
    <text evidence="5">The sequence shown here is derived from an EMBL/GenBank/DDBJ whole genome shotgun (WGS) entry which is preliminary data.</text>
</comment>
<dbReference type="SUPFAM" id="SSF48452">
    <property type="entry name" value="TPR-like"/>
    <property type="match status" value="1"/>
</dbReference>
<evidence type="ECO:0000256" key="3">
    <source>
        <dbReference type="SAM" id="MobiDB-lite"/>
    </source>
</evidence>
<dbReference type="EMBL" id="JBGBPQ010000002">
    <property type="protein sequence ID" value="KAL1527817.1"/>
    <property type="molecule type" value="Genomic_DNA"/>
</dbReference>
<feature type="transmembrane region" description="Helical" evidence="4">
    <location>
        <begin position="342"/>
        <end position="363"/>
    </location>
</feature>
<proteinExistence type="predicted"/>
<dbReference type="InterPro" id="IPR011990">
    <property type="entry name" value="TPR-like_helical_dom_sf"/>
</dbReference>
<reference evidence="5 6" key="1">
    <citation type="journal article" date="2024" name="Science">
        <title>Giant polyketide synthase enzymes in the biosynthesis of giant marine polyether toxins.</title>
        <authorList>
            <person name="Fallon T.R."/>
            <person name="Shende V.V."/>
            <person name="Wierzbicki I.H."/>
            <person name="Pendleton A.L."/>
            <person name="Watervoot N.F."/>
            <person name="Auber R.P."/>
            <person name="Gonzalez D.J."/>
            <person name="Wisecaver J.H."/>
            <person name="Moore B.S."/>
        </authorList>
    </citation>
    <scope>NUCLEOTIDE SEQUENCE [LARGE SCALE GENOMIC DNA]</scope>
    <source>
        <strain evidence="5 6">12B1</strain>
    </source>
</reference>
<accession>A0AB34K3N2</accession>
<feature type="region of interest" description="Disordered" evidence="3">
    <location>
        <begin position="213"/>
        <end position="236"/>
    </location>
</feature>
<dbReference type="PANTHER" id="PTHR11242">
    <property type="entry name" value="ARYL HYDROCARBON RECEPTOR INTERACTING PROTEIN RELATED"/>
    <property type="match status" value="1"/>
</dbReference>
<evidence type="ECO:0000313" key="6">
    <source>
        <dbReference type="Proteomes" id="UP001515480"/>
    </source>
</evidence>
<dbReference type="PANTHER" id="PTHR11242:SF0">
    <property type="entry name" value="TPR_REGION DOMAIN-CONTAINING PROTEIN"/>
    <property type="match status" value="1"/>
</dbReference>
<gene>
    <name evidence="5" type="ORF">AB1Y20_009200</name>
</gene>
<organism evidence="5 6">
    <name type="scientific">Prymnesium parvum</name>
    <name type="common">Toxic golden alga</name>
    <dbReference type="NCBI Taxonomy" id="97485"/>
    <lineage>
        <taxon>Eukaryota</taxon>
        <taxon>Haptista</taxon>
        <taxon>Haptophyta</taxon>
        <taxon>Prymnesiophyceae</taxon>
        <taxon>Prymnesiales</taxon>
        <taxon>Prymnesiaceae</taxon>
        <taxon>Prymnesium</taxon>
    </lineage>
</organism>
<keyword evidence="4" id="KW-0812">Transmembrane</keyword>
<keyword evidence="4" id="KW-1133">Transmembrane helix</keyword>
<dbReference type="SMART" id="SM00028">
    <property type="entry name" value="TPR"/>
    <property type="match status" value="3"/>
</dbReference>
<evidence type="ECO:0000313" key="5">
    <source>
        <dbReference type="EMBL" id="KAL1527817.1"/>
    </source>
</evidence>
<keyword evidence="1" id="KW-0677">Repeat</keyword>
<evidence type="ECO:0008006" key="7">
    <source>
        <dbReference type="Google" id="ProtNLM"/>
    </source>
</evidence>
<dbReference type="InterPro" id="IPR019734">
    <property type="entry name" value="TPR_rpt"/>
</dbReference>
<dbReference type="Proteomes" id="UP001515480">
    <property type="component" value="Unassembled WGS sequence"/>
</dbReference>
<feature type="region of interest" description="Disordered" evidence="3">
    <location>
        <begin position="1"/>
        <end position="49"/>
    </location>
</feature>